<evidence type="ECO:0000256" key="17">
    <source>
        <dbReference type="ARBA" id="ARBA00048611"/>
    </source>
</evidence>
<comment type="catalytic activity">
    <reaction evidence="21">
        <text>resolvin E1 + NAD(+) = 18-oxo-resolvin E1 + NADH + H(+)</text>
        <dbReference type="Rhea" id="RHEA:49244"/>
        <dbReference type="ChEBI" id="CHEBI:15378"/>
        <dbReference type="ChEBI" id="CHEBI:57540"/>
        <dbReference type="ChEBI" id="CHEBI:57945"/>
        <dbReference type="ChEBI" id="CHEBI:91000"/>
        <dbReference type="ChEBI" id="CHEBI:91001"/>
    </reaction>
    <physiologicalReaction direction="left-to-right" evidence="21">
        <dbReference type="Rhea" id="RHEA:49245"/>
    </physiologicalReaction>
</comment>
<protein>
    <recommendedName>
        <fullName evidence="5">15-hydroxyprostaglandin dehydrogenase [NAD(+)]</fullName>
        <ecNumber evidence="3">1.1.1.141</ecNumber>
        <ecNumber evidence="4">1.1.1.232</ecNumber>
    </recommendedName>
    <alternativeName>
        <fullName evidence="7">Eicosanoid/docosanoid dehydrogenase [NAD(+)]</fullName>
    </alternativeName>
    <alternativeName>
        <fullName evidence="6">Prostaglandin dehydrogenase 1</fullName>
    </alternativeName>
</protein>
<sequence>MGKRSGANGGVVINKASTAGVESFPLAPTFAATKHAIVSLTRNLGSPRHYSHTGLRVVALCPGVSADVCKVSPYSQQFIKYKKETVLPLECLREPGVENIGKAVVQLVCFAPSGTIWTLEGSVLSRIDIPPSKSYLKLKKSFKM</sequence>
<evidence type="ECO:0000256" key="6">
    <source>
        <dbReference type="ARBA" id="ARBA00041812"/>
    </source>
</evidence>
<comment type="caution">
    <text evidence="22">The sequence shown here is derived from an EMBL/GenBank/DDBJ whole genome shotgun (WGS) entry which is preliminary data.</text>
</comment>
<evidence type="ECO:0000256" key="5">
    <source>
        <dbReference type="ARBA" id="ARBA00040276"/>
    </source>
</evidence>
<comment type="function">
    <text evidence="8">Catalyzes the NAD-dependent dehydrogenation (oxidation) of a broad array of hydroxylated polyunsaturated fatty acids (mainly eicosanoids and docosanoids, including prostaglandins, lipoxins and resolvins), yielding their corresponding keto (oxo) metabolites. Decreases the levels of the pro-proliferative prostaglandins such as prostaglandin E2 (whose activity is increased in cancer because of an increase in the expression of cyclooxygenase 2) and generates oxo-fatty acid products that can profoundly influence cell function by abrogating pro-inflammatory cytokine expression. Converts resolvins E1, D1 and D2 to their oxo products, which represents a mode of resolvin inactivation. Resolvin E1 plays important roles during the resolution phase of acute inflammation, while resolvins D1 and D2 have a unique role in obesity-induced adipose inflammation.</text>
</comment>
<dbReference type="PANTHER" id="PTHR44229:SF4">
    <property type="entry name" value="15-HYDROXYPROSTAGLANDIN DEHYDROGENASE [NAD(+)]"/>
    <property type="match status" value="1"/>
</dbReference>
<comment type="catalytic activity">
    <reaction evidence="10">
        <text>resolvin D1 + NAD(+) = 8-oxoresolvin D1 + NADH + H(+)</text>
        <dbReference type="Rhea" id="RHEA:50124"/>
        <dbReference type="ChEBI" id="CHEBI:15378"/>
        <dbReference type="ChEBI" id="CHEBI:57540"/>
        <dbReference type="ChEBI" id="CHEBI:57945"/>
        <dbReference type="ChEBI" id="CHEBI:132079"/>
        <dbReference type="ChEBI" id="CHEBI:132080"/>
    </reaction>
    <physiologicalReaction direction="left-to-right" evidence="10">
        <dbReference type="Rhea" id="RHEA:50125"/>
    </physiologicalReaction>
</comment>
<evidence type="ECO:0000256" key="10">
    <source>
        <dbReference type="ARBA" id="ARBA00047672"/>
    </source>
</evidence>
<evidence type="ECO:0000256" key="7">
    <source>
        <dbReference type="ARBA" id="ARBA00042026"/>
    </source>
</evidence>
<comment type="catalytic activity">
    <reaction evidence="20">
        <text>(15S)-hydroxy-(5Z,8Z,11Z,13E)-eicosatetraenoate + NAD(+) = 15-oxo-(5Z,8Z,11Z,13E)-eicosatetraenoate + NADH + H(+)</text>
        <dbReference type="Rhea" id="RHEA:23260"/>
        <dbReference type="ChEBI" id="CHEBI:15378"/>
        <dbReference type="ChEBI" id="CHEBI:57409"/>
        <dbReference type="ChEBI" id="CHEBI:57410"/>
        <dbReference type="ChEBI" id="CHEBI:57540"/>
        <dbReference type="ChEBI" id="CHEBI:57945"/>
        <dbReference type="EC" id="1.1.1.232"/>
    </reaction>
    <physiologicalReaction direction="left-to-right" evidence="20">
        <dbReference type="Rhea" id="RHEA:23261"/>
    </physiologicalReaction>
</comment>
<dbReference type="InterPro" id="IPR002347">
    <property type="entry name" value="SDR_fam"/>
</dbReference>
<evidence type="ECO:0000256" key="4">
    <source>
        <dbReference type="ARBA" id="ARBA00039060"/>
    </source>
</evidence>
<comment type="catalytic activity">
    <reaction evidence="19">
        <text>resolvin D2 + NAD(+) = 16-oxoresolvin D2 + NADH + H(+)</text>
        <dbReference type="Rhea" id="RHEA:53588"/>
        <dbReference type="ChEBI" id="CHEBI:15378"/>
        <dbReference type="ChEBI" id="CHEBI:57540"/>
        <dbReference type="ChEBI" id="CHEBI:57945"/>
        <dbReference type="ChEBI" id="CHEBI:133367"/>
        <dbReference type="ChEBI" id="CHEBI:137498"/>
    </reaction>
    <physiologicalReaction direction="left-to-right" evidence="19">
        <dbReference type="Rhea" id="RHEA:53589"/>
    </physiologicalReaction>
</comment>
<comment type="catalytic activity">
    <reaction evidence="16">
        <text>lipoxin A4 + NAD(+) = 15-oxo-(5S,6R)-dihydroxy-(7E,9E,11Z,13E)-eicosatetraenoate + NADH + H(+)</text>
        <dbReference type="Rhea" id="RHEA:41572"/>
        <dbReference type="ChEBI" id="CHEBI:15378"/>
        <dbReference type="ChEBI" id="CHEBI:57540"/>
        <dbReference type="ChEBI" id="CHEBI:57945"/>
        <dbReference type="ChEBI" id="CHEBI:67026"/>
        <dbReference type="ChEBI" id="CHEBI:78311"/>
    </reaction>
    <physiologicalReaction direction="left-to-right" evidence="16">
        <dbReference type="Rhea" id="RHEA:41573"/>
    </physiologicalReaction>
</comment>
<organism evidence="22 23">
    <name type="scientific">Diploptera punctata</name>
    <name type="common">Pacific beetle cockroach</name>
    <dbReference type="NCBI Taxonomy" id="6984"/>
    <lineage>
        <taxon>Eukaryota</taxon>
        <taxon>Metazoa</taxon>
        <taxon>Ecdysozoa</taxon>
        <taxon>Arthropoda</taxon>
        <taxon>Hexapoda</taxon>
        <taxon>Insecta</taxon>
        <taxon>Pterygota</taxon>
        <taxon>Neoptera</taxon>
        <taxon>Polyneoptera</taxon>
        <taxon>Dictyoptera</taxon>
        <taxon>Blattodea</taxon>
        <taxon>Blaberoidea</taxon>
        <taxon>Blaberidae</taxon>
        <taxon>Diplopterinae</taxon>
        <taxon>Diploptera</taxon>
    </lineage>
</organism>
<comment type="catalytic activity">
    <reaction evidence="12">
        <text>15-oxo-(5S,6R)-dihydroxy-(7E,9E,11Z)-eicosatrienoate + NADH + H(+) = (5S,6R,15S)-trihydroxy-(7E,9E,11Z)-eicosatrienoate + NAD(+)</text>
        <dbReference type="Rhea" id="RHEA:41596"/>
        <dbReference type="ChEBI" id="CHEBI:15378"/>
        <dbReference type="ChEBI" id="CHEBI:57540"/>
        <dbReference type="ChEBI" id="CHEBI:57945"/>
        <dbReference type="ChEBI" id="CHEBI:78325"/>
        <dbReference type="ChEBI" id="CHEBI:78329"/>
    </reaction>
    <physiologicalReaction direction="left-to-right" evidence="12">
        <dbReference type="Rhea" id="RHEA:41597"/>
    </physiologicalReaction>
</comment>
<keyword evidence="23" id="KW-1185">Reference proteome</keyword>
<evidence type="ECO:0000256" key="19">
    <source>
        <dbReference type="ARBA" id="ARBA00048921"/>
    </source>
</evidence>
<dbReference type="GO" id="GO:0016404">
    <property type="term" value="F:15-hydroxyprostaglandin dehydrogenase (NAD+) activity"/>
    <property type="evidence" value="ECO:0007669"/>
    <property type="project" value="UniProtKB-EC"/>
</dbReference>
<evidence type="ECO:0000256" key="8">
    <source>
        <dbReference type="ARBA" id="ARBA00045705"/>
    </source>
</evidence>
<dbReference type="AlphaFoldDB" id="A0AAD8A560"/>
<gene>
    <name evidence="22" type="ORF">L9F63_015478</name>
</gene>
<comment type="catalytic activity">
    <reaction evidence="9">
        <text>prostaglandin E1 + NAD(+) = 15-oxoprostaglandin E1 + NADH + H(+)</text>
        <dbReference type="Rhea" id="RHEA:16477"/>
        <dbReference type="ChEBI" id="CHEBI:15378"/>
        <dbReference type="ChEBI" id="CHEBI:57397"/>
        <dbReference type="ChEBI" id="CHEBI:57401"/>
        <dbReference type="ChEBI" id="CHEBI:57540"/>
        <dbReference type="ChEBI" id="CHEBI:57945"/>
    </reaction>
    <physiologicalReaction direction="left-to-right" evidence="9">
        <dbReference type="Rhea" id="RHEA:16478"/>
    </physiologicalReaction>
</comment>
<dbReference type="PRINTS" id="PR01167">
    <property type="entry name" value="INSADHFAMILY"/>
</dbReference>
<dbReference type="EC" id="1.1.1.232" evidence="4"/>
<evidence type="ECO:0000256" key="9">
    <source>
        <dbReference type="ARBA" id="ARBA00047325"/>
    </source>
</evidence>
<evidence type="ECO:0000256" key="12">
    <source>
        <dbReference type="ARBA" id="ARBA00048140"/>
    </source>
</evidence>
<comment type="catalytic activity">
    <reaction evidence="14">
        <text>resolvin D1 + NAD(+) = 17-oxoresolvin D1 + NADH + H(+)</text>
        <dbReference type="Rhea" id="RHEA:50128"/>
        <dbReference type="ChEBI" id="CHEBI:15378"/>
        <dbReference type="ChEBI" id="CHEBI:57540"/>
        <dbReference type="ChEBI" id="CHEBI:57945"/>
        <dbReference type="ChEBI" id="CHEBI:132079"/>
        <dbReference type="ChEBI" id="CHEBI:132081"/>
    </reaction>
    <physiologicalReaction direction="left-to-right" evidence="14">
        <dbReference type="Rhea" id="RHEA:50129"/>
    </physiologicalReaction>
</comment>
<dbReference type="GO" id="GO:0005737">
    <property type="term" value="C:cytoplasm"/>
    <property type="evidence" value="ECO:0007669"/>
    <property type="project" value="TreeGrafter"/>
</dbReference>
<evidence type="ECO:0000256" key="14">
    <source>
        <dbReference type="ARBA" id="ARBA00048170"/>
    </source>
</evidence>
<name>A0AAD8A560_DIPPU</name>
<dbReference type="Gene3D" id="3.40.50.720">
    <property type="entry name" value="NAD(P)-binding Rossmann-like Domain"/>
    <property type="match status" value="1"/>
</dbReference>
<evidence type="ECO:0000256" key="18">
    <source>
        <dbReference type="ARBA" id="ARBA00048739"/>
    </source>
</evidence>
<proteinExistence type="inferred from homology"/>
<dbReference type="SUPFAM" id="SSF51735">
    <property type="entry name" value="NAD(P)-binding Rossmann-fold domains"/>
    <property type="match status" value="1"/>
</dbReference>
<dbReference type="EMBL" id="JASPKZ010003800">
    <property type="protein sequence ID" value="KAJ9592835.1"/>
    <property type="molecule type" value="Genomic_DNA"/>
</dbReference>
<comment type="catalytic activity">
    <reaction evidence="15">
        <text>resolvin D2 + NAD(+) = 7-oxoresolvin D2 + NADH + H(+)</text>
        <dbReference type="Rhea" id="RHEA:53584"/>
        <dbReference type="ChEBI" id="CHEBI:15378"/>
        <dbReference type="ChEBI" id="CHEBI:57540"/>
        <dbReference type="ChEBI" id="CHEBI:57945"/>
        <dbReference type="ChEBI" id="CHEBI:133367"/>
        <dbReference type="ChEBI" id="CHEBI:137497"/>
    </reaction>
    <physiologicalReaction direction="left-to-right" evidence="15">
        <dbReference type="Rhea" id="RHEA:53585"/>
    </physiologicalReaction>
</comment>
<dbReference type="PANTHER" id="PTHR44229">
    <property type="entry name" value="15-HYDROXYPROSTAGLANDIN DEHYDROGENASE [NAD(+)]"/>
    <property type="match status" value="1"/>
</dbReference>
<comment type="catalytic activity">
    <reaction evidence="18">
        <text>prostaglandin E2 + NAD(+) = 15-oxoprostaglandin E2 + NADH + H(+)</text>
        <dbReference type="Rhea" id="RHEA:11876"/>
        <dbReference type="ChEBI" id="CHEBI:15378"/>
        <dbReference type="ChEBI" id="CHEBI:57400"/>
        <dbReference type="ChEBI" id="CHEBI:57540"/>
        <dbReference type="ChEBI" id="CHEBI:57945"/>
        <dbReference type="ChEBI" id="CHEBI:606564"/>
        <dbReference type="EC" id="1.1.1.141"/>
    </reaction>
    <physiologicalReaction direction="left-to-right" evidence="18">
        <dbReference type="Rhea" id="RHEA:11877"/>
    </physiologicalReaction>
</comment>
<accession>A0AAD8A560</accession>
<evidence type="ECO:0000256" key="13">
    <source>
        <dbReference type="ARBA" id="ARBA00048144"/>
    </source>
</evidence>
<evidence type="ECO:0000256" key="20">
    <source>
        <dbReference type="ARBA" id="ARBA00049151"/>
    </source>
</evidence>
<evidence type="ECO:0000256" key="11">
    <source>
        <dbReference type="ARBA" id="ARBA00048008"/>
    </source>
</evidence>
<dbReference type="InterPro" id="IPR036291">
    <property type="entry name" value="NAD(P)-bd_dom_sf"/>
</dbReference>
<evidence type="ECO:0000256" key="2">
    <source>
        <dbReference type="ARBA" id="ARBA00023002"/>
    </source>
</evidence>
<evidence type="ECO:0000256" key="15">
    <source>
        <dbReference type="ARBA" id="ARBA00048393"/>
    </source>
</evidence>
<evidence type="ECO:0000256" key="1">
    <source>
        <dbReference type="ARBA" id="ARBA00006484"/>
    </source>
</evidence>
<comment type="catalytic activity">
    <reaction evidence="13">
        <text>(11R)-hydroxy-(5Z,8Z,12E,14Z)-eicosatetraenoate + NAD(+) = 11-oxo-(5Z,8Z,12E,14Z)-eicosatetraenoate + NADH + H(+)</text>
        <dbReference type="Rhea" id="RHEA:48640"/>
        <dbReference type="ChEBI" id="CHEBI:15378"/>
        <dbReference type="ChEBI" id="CHEBI:57540"/>
        <dbReference type="ChEBI" id="CHEBI:57945"/>
        <dbReference type="ChEBI" id="CHEBI:78836"/>
        <dbReference type="ChEBI" id="CHEBI:90697"/>
    </reaction>
    <physiologicalReaction direction="left-to-right" evidence="13">
        <dbReference type="Rhea" id="RHEA:48641"/>
    </physiologicalReaction>
</comment>
<evidence type="ECO:0000313" key="22">
    <source>
        <dbReference type="EMBL" id="KAJ9592835.1"/>
    </source>
</evidence>
<evidence type="ECO:0000256" key="16">
    <source>
        <dbReference type="ARBA" id="ARBA00048535"/>
    </source>
</evidence>
<dbReference type="EC" id="1.1.1.141" evidence="3"/>
<reference evidence="22" key="2">
    <citation type="submission" date="2023-05" db="EMBL/GenBank/DDBJ databases">
        <authorList>
            <person name="Fouks B."/>
        </authorList>
    </citation>
    <scope>NUCLEOTIDE SEQUENCE</scope>
    <source>
        <strain evidence="22">Stay&amp;Tobe</strain>
        <tissue evidence="22">Testes</tissue>
    </source>
</reference>
<evidence type="ECO:0000256" key="21">
    <source>
        <dbReference type="ARBA" id="ARBA00049188"/>
    </source>
</evidence>
<dbReference type="GO" id="GO:0047034">
    <property type="term" value="F:15-hydroxyicosatetraenoate dehydrogenase activity"/>
    <property type="evidence" value="ECO:0007669"/>
    <property type="project" value="UniProtKB-EC"/>
</dbReference>
<dbReference type="Pfam" id="PF00106">
    <property type="entry name" value="adh_short"/>
    <property type="match status" value="1"/>
</dbReference>
<evidence type="ECO:0000313" key="23">
    <source>
        <dbReference type="Proteomes" id="UP001233999"/>
    </source>
</evidence>
<keyword evidence="2" id="KW-0560">Oxidoreductase</keyword>
<dbReference type="Proteomes" id="UP001233999">
    <property type="component" value="Unassembled WGS sequence"/>
</dbReference>
<evidence type="ECO:0000256" key="3">
    <source>
        <dbReference type="ARBA" id="ARBA00038968"/>
    </source>
</evidence>
<comment type="similarity">
    <text evidence="1">Belongs to the short-chain dehydrogenases/reductases (SDR) family.</text>
</comment>
<reference evidence="22" key="1">
    <citation type="journal article" date="2023" name="IScience">
        <title>Live-bearing cockroach genome reveals convergent evolutionary mechanisms linked to viviparity in insects and beyond.</title>
        <authorList>
            <person name="Fouks B."/>
            <person name="Harrison M.C."/>
            <person name="Mikhailova A.A."/>
            <person name="Marchal E."/>
            <person name="English S."/>
            <person name="Carruthers M."/>
            <person name="Jennings E.C."/>
            <person name="Chiamaka E.L."/>
            <person name="Frigard R.A."/>
            <person name="Pippel M."/>
            <person name="Attardo G.M."/>
            <person name="Benoit J.B."/>
            <person name="Bornberg-Bauer E."/>
            <person name="Tobe S.S."/>
        </authorList>
    </citation>
    <scope>NUCLEOTIDE SEQUENCE</scope>
    <source>
        <strain evidence="22">Stay&amp;Tobe</strain>
    </source>
</reference>
<comment type="catalytic activity">
    <reaction evidence="11">
        <text>14-hydroxy-(4Z,7Z,10Z,12E,16Z,19Z)-docosahexaenoate + NAD(+) = 14-oxo-(4Z,7Z,10Z,12E,16Z,19Z)-docosahexaenoate + NADH + H(+)</text>
        <dbReference type="Rhea" id="RHEA:48952"/>
        <dbReference type="ChEBI" id="CHEBI:15378"/>
        <dbReference type="ChEBI" id="CHEBI:57540"/>
        <dbReference type="ChEBI" id="CHEBI:57945"/>
        <dbReference type="ChEBI" id="CHEBI:90866"/>
        <dbReference type="ChEBI" id="CHEBI:90867"/>
    </reaction>
    <physiologicalReaction direction="left-to-right" evidence="11">
        <dbReference type="Rhea" id="RHEA:48953"/>
    </physiologicalReaction>
</comment>
<comment type="catalytic activity">
    <reaction evidence="17">
        <text>prostaglandin A1 + NAD(+) = 15-oxo-prostaglandin A1 + NADH + H(+)</text>
        <dbReference type="Rhea" id="RHEA:41263"/>
        <dbReference type="ChEBI" id="CHEBI:15378"/>
        <dbReference type="ChEBI" id="CHEBI:57398"/>
        <dbReference type="ChEBI" id="CHEBI:57540"/>
        <dbReference type="ChEBI" id="CHEBI:57945"/>
        <dbReference type="ChEBI" id="CHEBI:85072"/>
    </reaction>
    <physiologicalReaction direction="left-to-right" evidence="17">
        <dbReference type="Rhea" id="RHEA:41264"/>
    </physiologicalReaction>
</comment>